<accession>A0A8H7USH0</accession>
<protein>
    <submittedName>
        <fullName evidence="1">Uncharacterized protein</fullName>
    </submittedName>
</protein>
<sequence>MWGSDGISYYWTDGATELLRHQFEPRVQGDGGSNLFWNLVTAEEPGYGSNITEKMSTQNTENAVYVLNNQY</sequence>
<evidence type="ECO:0000313" key="2">
    <source>
        <dbReference type="Proteomes" id="UP000650833"/>
    </source>
</evidence>
<keyword evidence="2" id="KW-1185">Reference proteome</keyword>
<dbReference type="Proteomes" id="UP000650833">
    <property type="component" value="Unassembled WGS sequence"/>
</dbReference>
<organism evidence="1 2">
    <name type="scientific">Mucor plumbeus</name>
    <dbReference type="NCBI Taxonomy" id="97098"/>
    <lineage>
        <taxon>Eukaryota</taxon>
        <taxon>Fungi</taxon>
        <taxon>Fungi incertae sedis</taxon>
        <taxon>Mucoromycota</taxon>
        <taxon>Mucoromycotina</taxon>
        <taxon>Mucoromycetes</taxon>
        <taxon>Mucorales</taxon>
        <taxon>Mucorineae</taxon>
        <taxon>Mucoraceae</taxon>
        <taxon>Mucor</taxon>
    </lineage>
</organism>
<name>A0A8H7USH0_9FUNG</name>
<comment type="caution">
    <text evidence="1">The sequence shown here is derived from an EMBL/GenBank/DDBJ whole genome shotgun (WGS) entry which is preliminary data.</text>
</comment>
<evidence type="ECO:0000313" key="1">
    <source>
        <dbReference type="EMBL" id="KAG2190388.1"/>
    </source>
</evidence>
<proteinExistence type="predicted"/>
<dbReference type="AlphaFoldDB" id="A0A8H7USH0"/>
<dbReference type="OrthoDB" id="2205473at2759"/>
<reference evidence="1" key="1">
    <citation type="submission" date="2020-12" db="EMBL/GenBank/DDBJ databases">
        <title>Metabolic potential, ecology and presence of endohyphal bacteria is reflected in genomic diversity of Mucoromycotina.</title>
        <authorList>
            <person name="Muszewska A."/>
            <person name="Okrasinska A."/>
            <person name="Steczkiewicz K."/>
            <person name="Drgas O."/>
            <person name="Orlowska M."/>
            <person name="Perlinska-Lenart U."/>
            <person name="Aleksandrzak-Piekarczyk T."/>
            <person name="Szatraj K."/>
            <person name="Zielenkiewicz U."/>
            <person name="Pilsyk S."/>
            <person name="Malc E."/>
            <person name="Mieczkowski P."/>
            <person name="Kruszewska J.S."/>
            <person name="Biernat P."/>
            <person name="Pawlowska J."/>
        </authorList>
    </citation>
    <scope>NUCLEOTIDE SEQUENCE</scope>
    <source>
        <strain evidence="1">CBS 226.32</strain>
    </source>
</reference>
<dbReference type="EMBL" id="JAEPRC010000978">
    <property type="protein sequence ID" value="KAG2190388.1"/>
    <property type="molecule type" value="Genomic_DNA"/>
</dbReference>
<gene>
    <name evidence="1" type="ORF">INT46_006882</name>
</gene>